<proteinExistence type="predicted"/>
<protein>
    <submittedName>
        <fullName evidence="1">Uncharacterized protein</fullName>
    </submittedName>
</protein>
<organism evidence="1 2">
    <name type="scientific">Paraburkholderia strydomiana</name>
    <dbReference type="NCBI Taxonomy" id="1245417"/>
    <lineage>
        <taxon>Bacteria</taxon>
        <taxon>Pseudomonadati</taxon>
        <taxon>Pseudomonadota</taxon>
        <taxon>Betaproteobacteria</taxon>
        <taxon>Burkholderiales</taxon>
        <taxon>Burkholderiaceae</taxon>
        <taxon>Paraburkholderia</taxon>
    </lineage>
</organism>
<accession>A0ABW9CB37</accession>
<reference evidence="1 2" key="1">
    <citation type="journal article" date="2024" name="Chem. Sci.">
        <title>Discovery of megapolipeptins by genome mining of a Burkholderiales bacteria collection.</title>
        <authorList>
            <person name="Paulo B.S."/>
            <person name="Recchia M.J.J."/>
            <person name="Lee S."/>
            <person name="Fergusson C.H."/>
            <person name="Romanowski S.B."/>
            <person name="Hernandez A."/>
            <person name="Krull N."/>
            <person name="Liu D.Y."/>
            <person name="Cavanagh H."/>
            <person name="Bos A."/>
            <person name="Gray C.A."/>
            <person name="Murphy B.T."/>
            <person name="Linington R.G."/>
            <person name="Eustaquio A.S."/>
        </authorList>
    </citation>
    <scope>NUCLEOTIDE SEQUENCE [LARGE SCALE GENOMIC DNA]</scope>
    <source>
        <strain evidence="1 2">RL17-379-BIB-C</strain>
    </source>
</reference>
<gene>
    <name evidence="1" type="ORF">PQR00_33820</name>
</gene>
<evidence type="ECO:0000313" key="1">
    <source>
        <dbReference type="EMBL" id="MFM0448563.1"/>
    </source>
</evidence>
<evidence type="ECO:0000313" key="2">
    <source>
        <dbReference type="Proteomes" id="UP001629288"/>
    </source>
</evidence>
<dbReference type="RefSeq" id="WP_408131823.1">
    <property type="nucleotide sequence ID" value="NZ_JAQQDD010000029.1"/>
</dbReference>
<dbReference type="EMBL" id="JAQQDH010000026">
    <property type="protein sequence ID" value="MFM0448563.1"/>
    <property type="molecule type" value="Genomic_DNA"/>
</dbReference>
<name>A0ABW9CB37_9BURK</name>
<sequence>MLGSFDRLVLGVERGNVKLDVHLDVGSIVSRRADQPRMREVFVKGEIWCRID</sequence>
<dbReference type="Proteomes" id="UP001629288">
    <property type="component" value="Unassembled WGS sequence"/>
</dbReference>
<keyword evidence="2" id="KW-1185">Reference proteome</keyword>
<comment type="caution">
    <text evidence="1">The sequence shown here is derived from an EMBL/GenBank/DDBJ whole genome shotgun (WGS) entry which is preliminary data.</text>
</comment>